<protein>
    <recommendedName>
        <fullName evidence="4">Enoyl-CoA hydratase/isomerase family protein</fullName>
    </recommendedName>
</protein>
<dbReference type="RefSeq" id="XP_041558921.1">
    <property type="nucleotide sequence ID" value="XM_041706546.1"/>
</dbReference>
<dbReference type="PANTHER" id="PTHR43684:SF4">
    <property type="entry name" value="ENOYL-COA HYDRATASE_ISOMERASE FAMILY PROTEIN (AFU_ORTHOLOGUE AFUA_1G01890)"/>
    <property type="match status" value="1"/>
</dbReference>
<dbReference type="CDD" id="cd06558">
    <property type="entry name" value="crotonase-like"/>
    <property type="match status" value="1"/>
</dbReference>
<dbReference type="InterPro" id="IPR029045">
    <property type="entry name" value="ClpP/crotonase-like_dom_sf"/>
</dbReference>
<dbReference type="EMBL" id="AP024447">
    <property type="protein sequence ID" value="BCS26727.1"/>
    <property type="molecule type" value="Genomic_DNA"/>
</dbReference>
<gene>
    <name evidence="2" type="ORF">APUU_51438A</name>
</gene>
<dbReference type="AlphaFoldDB" id="A0A7R8AQ67"/>
<sequence>MPAEPKTIPIPNTYANPPDSQVQISNYPDSTPGVTPIQIVKLNRPEKLNAITGAMIYSLIDFFSTVSVDDRVKVVVFTGAGKAFSAGIDLTGDFSQDKNKLPPSQMRDPGGTLALAMFNCTKPIIVAYNGLAVGIGMTSTLAAAIRLAPRNSEFGFPFSRIGLTMESASSFFLPRMVGYSNATYLLATGKRYPAHSSVLHGVFAELLPEPTDVLSRAVELAQDILSNVSTMAVHLNRQLIWRNAGSAEGAHLVDSPLLYDMFGSRDHLEFKKSFFEKRQVKFTDVLSGDAPRTYPWWTELSVETKPKTQGADSKL</sequence>
<dbReference type="KEGG" id="apuu:APUU_51438A"/>
<proteinExistence type="inferred from homology"/>
<dbReference type="PANTHER" id="PTHR43684">
    <property type="match status" value="1"/>
</dbReference>
<organism evidence="2 3">
    <name type="scientific">Aspergillus puulaauensis</name>
    <dbReference type="NCBI Taxonomy" id="1220207"/>
    <lineage>
        <taxon>Eukaryota</taxon>
        <taxon>Fungi</taxon>
        <taxon>Dikarya</taxon>
        <taxon>Ascomycota</taxon>
        <taxon>Pezizomycotina</taxon>
        <taxon>Eurotiomycetes</taxon>
        <taxon>Eurotiomycetidae</taxon>
        <taxon>Eurotiales</taxon>
        <taxon>Aspergillaceae</taxon>
        <taxon>Aspergillus</taxon>
    </lineage>
</organism>
<keyword evidence="3" id="KW-1185">Reference proteome</keyword>
<name>A0A7R8AQ67_9EURO</name>
<accession>A0A7R8AQ67</accession>
<dbReference type="OrthoDB" id="2018133at2759"/>
<dbReference type="GeneID" id="64976732"/>
<evidence type="ECO:0008006" key="4">
    <source>
        <dbReference type="Google" id="ProtNLM"/>
    </source>
</evidence>
<evidence type="ECO:0000256" key="1">
    <source>
        <dbReference type="ARBA" id="ARBA00005254"/>
    </source>
</evidence>
<dbReference type="Proteomes" id="UP000654913">
    <property type="component" value="Chromosome 5"/>
</dbReference>
<evidence type="ECO:0000313" key="3">
    <source>
        <dbReference type="Proteomes" id="UP000654913"/>
    </source>
</evidence>
<evidence type="ECO:0000313" key="2">
    <source>
        <dbReference type="EMBL" id="BCS26727.1"/>
    </source>
</evidence>
<dbReference type="Pfam" id="PF00378">
    <property type="entry name" value="ECH_1"/>
    <property type="match status" value="1"/>
</dbReference>
<dbReference type="InterPro" id="IPR001753">
    <property type="entry name" value="Enoyl-CoA_hydra/iso"/>
</dbReference>
<reference evidence="2" key="1">
    <citation type="submission" date="2021-01" db="EMBL/GenBank/DDBJ databases">
        <authorList>
            <consortium name="Aspergillus puulaauensis MK2 genome sequencing consortium"/>
            <person name="Kazuki M."/>
            <person name="Futagami T."/>
        </authorList>
    </citation>
    <scope>NUCLEOTIDE SEQUENCE</scope>
    <source>
        <strain evidence="2">MK2</strain>
    </source>
</reference>
<dbReference type="Gene3D" id="3.90.226.10">
    <property type="entry name" value="2-enoyl-CoA Hydratase, Chain A, domain 1"/>
    <property type="match status" value="1"/>
</dbReference>
<dbReference type="InterPro" id="IPR051053">
    <property type="entry name" value="ECH/Chromodomain_protein"/>
</dbReference>
<comment type="similarity">
    <text evidence="1">Belongs to the enoyl-CoA hydratase/isomerase family.</text>
</comment>
<reference evidence="2" key="2">
    <citation type="submission" date="2021-02" db="EMBL/GenBank/DDBJ databases">
        <title>Aspergillus puulaauensis MK2 genome sequence.</title>
        <authorList>
            <person name="Futagami T."/>
            <person name="Mori K."/>
            <person name="Kadooka C."/>
            <person name="Tanaka T."/>
        </authorList>
    </citation>
    <scope>NUCLEOTIDE SEQUENCE</scope>
    <source>
        <strain evidence="2">MK2</strain>
    </source>
</reference>
<dbReference type="SUPFAM" id="SSF52096">
    <property type="entry name" value="ClpP/crotonase"/>
    <property type="match status" value="1"/>
</dbReference>